<dbReference type="AlphaFoldDB" id="A0A7J8B6V1"/>
<dbReference type="Pfam" id="PF21161">
    <property type="entry name" value="P2R3B_EF-hand"/>
    <property type="match status" value="1"/>
</dbReference>
<dbReference type="FunFam" id="1.10.238.220:FF:000001">
    <property type="entry name" value="Serine/threonine-protein phosphatase 2A regulatory subunit B'' subunit alpha"/>
    <property type="match status" value="1"/>
</dbReference>
<dbReference type="InParanoid" id="A0A7J8B6V1"/>
<dbReference type="PANTHER" id="PTHR14095:SF1">
    <property type="entry name" value="SERINE_THREONINE-PROTEIN PHOSPHATASE 2A REGULATORY SUBUNIT B'' SUBUNIT BETA"/>
    <property type="match status" value="1"/>
</dbReference>
<protein>
    <submittedName>
        <fullName evidence="6">Protein phosphatase 2 regulatory subunit B''beta</fullName>
    </submittedName>
</protein>
<evidence type="ECO:0000313" key="7">
    <source>
        <dbReference type="Proteomes" id="UP000550707"/>
    </source>
</evidence>
<feature type="compositionally biased region" description="Low complexity" evidence="4">
    <location>
        <begin position="74"/>
        <end position="87"/>
    </location>
</feature>
<dbReference type="FunFam" id="1.10.238.10:FF:000628">
    <property type="entry name" value="Serine/threonine-protein phosphatase 2A regulatory subunit B'' subunit beta"/>
    <property type="match status" value="1"/>
</dbReference>
<gene>
    <name evidence="6" type="ORF">HJG59_014706</name>
</gene>
<comment type="function">
    <text evidence="3">The B regulatory subunit might modulate substrate selectivity and catalytic activity, and might also direct the localization of the catalytic enzyme to a particular subcellular compartment.</text>
</comment>
<comment type="caution">
    <text evidence="6">The sequence shown here is derived from an EMBL/GenBank/DDBJ whole genome shotgun (WGS) entry which is preliminary data.</text>
</comment>
<dbReference type="CDD" id="cd21507">
    <property type="entry name" value="PPP2R3B"/>
    <property type="match status" value="1"/>
</dbReference>
<feature type="compositionally biased region" description="Low complexity" evidence="4">
    <location>
        <begin position="44"/>
        <end position="53"/>
    </location>
</feature>
<dbReference type="PANTHER" id="PTHR14095">
    <property type="entry name" value="PHOSPHATASE 2A REGULATORY SUBUNIT-RELATED"/>
    <property type="match status" value="1"/>
</dbReference>
<dbReference type="SUPFAM" id="SSF47473">
    <property type="entry name" value="EF-hand"/>
    <property type="match status" value="2"/>
</dbReference>
<organism evidence="6 7">
    <name type="scientific">Molossus molossus</name>
    <name type="common">Pallas' mastiff bat</name>
    <name type="synonym">Vespertilio molossus</name>
    <dbReference type="NCBI Taxonomy" id="27622"/>
    <lineage>
        <taxon>Eukaryota</taxon>
        <taxon>Metazoa</taxon>
        <taxon>Chordata</taxon>
        <taxon>Craniata</taxon>
        <taxon>Vertebrata</taxon>
        <taxon>Euteleostomi</taxon>
        <taxon>Mammalia</taxon>
        <taxon>Eutheria</taxon>
        <taxon>Laurasiatheria</taxon>
        <taxon>Chiroptera</taxon>
        <taxon>Yangochiroptera</taxon>
        <taxon>Molossidae</taxon>
        <taxon>Molossus</taxon>
    </lineage>
</organism>
<dbReference type="Gene3D" id="1.10.238.220">
    <property type="match status" value="1"/>
</dbReference>
<evidence type="ECO:0000256" key="3">
    <source>
        <dbReference type="ARBA" id="ARBA00093310"/>
    </source>
</evidence>
<dbReference type="Pfam" id="PF13499">
    <property type="entry name" value="EF-hand_7"/>
    <property type="match status" value="1"/>
</dbReference>
<reference evidence="6 7" key="1">
    <citation type="journal article" date="2020" name="Nature">
        <title>Six reference-quality genomes reveal evolution of bat adaptations.</title>
        <authorList>
            <person name="Jebb D."/>
            <person name="Huang Z."/>
            <person name="Pippel M."/>
            <person name="Hughes G.M."/>
            <person name="Lavrichenko K."/>
            <person name="Devanna P."/>
            <person name="Winkler S."/>
            <person name="Jermiin L.S."/>
            <person name="Skirmuntt E.C."/>
            <person name="Katzourakis A."/>
            <person name="Burkitt-Gray L."/>
            <person name="Ray D.A."/>
            <person name="Sullivan K.A.M."/>
            <person name="Roscito J.G."/>
            <person name="Kirilenko B.M."/>
            <person name="Davalos L.M."/>
            <person name="Corthals A.P."/>
            <person name="Power M.L."/>
            <person name="Jones G."/>
            <person name="Ransome R.D."/>
            <person name="Dechmann D.K.N."/>
            <person name="Locatelli A.G."/>
            <person name="Puechmaille S.J."/>
            <person name="Fedrigo O."/>
            <person name="Jarvis E.D."/>
            <person name="Hiller M."/>
            <person name="Vernes S.C."/>
            <person name="Myers E.W."/>
            <person name="Teeling E.C."/>
        </authorList>
    </citation>
    <scope>NUCLEOTIDE SEQUENCE [LARGE SCALE GENOMIC DNA]</scope>
    <source>
        <strain evidence="6">MMolMol1</strain>
        <tissue evidence="6">Muscle</tissue>
    </source>
</reference>
<name>A0A7J8B6V1_MOLMO</name>
<sequence>MPPGKVLQPVLKMKVDELFLCWLSEASTQAMLRDCLHRVRAPGRADAGAGDAAPPAPACKPGVPDGLGAPGPGPASTALPLGAASSPRNGPHVRGTRRSAGTRVVQTKKEEPRPPASSQSIPAFYFPRGRPQDSVNIDAVIAKIERAFAQFPHERATMEDMGTVAKACGCPLYWKGPLFCSAGGERTGSVSVHKFVAMWRKILQTCHDEATKFVHLLMSPGCNYLVQEDFVPFLQDVVNTHPGLAFLKEASEFHSRYITTVIQRIFYSVNRSWSGRITCAELRRSTFLQNVALLEEEADINQLTEYFSYEHFYVIYCKFWELDTDHDLLIDQQDLARHNDHAISTKMIERIFSGAVTRGRKAQQGGKISYADFVWFLISEEDKTTPTSIEYWFRCMDLDGDGALSMFELEYFYEEQCRRLDCMAIEALPFEDCLCQMLDLVKPQSEGKITLRDLKRCRLAGVFFDTFFNIEKYLDHEQKEQASLLRETETEGPELSDWEKYAAEEYDILVAEEAAGEPWDDGYEAELSPVDQKLGALRTPLAQRPFFDTPSALGAVHLYDYDCSEGELQPS</sequence>
<evidence type="ECO:0000259" key="5">
    <source>
        <dbReference type="PROSITE" id="PS50222"/>
    </source>
</evidence>
<dbReference type="InterPro" id="IPR011992">
    <property type="entry name" value="EF-hand-dom_pair"/>
</dbReference>
<dbReference type="OrthoDB" id="5586at2759"/>
<keyword evidence="7" id="KW-1185">Reference proteome</keyword>
<evidence type="ECO:0000256" key="1">
    <source>
        <dbReference type="ARBA" id="ARBA00022723"/>
    </source>
</evidence>
<evidence type="ECO:0000256" key="4">
    <source>
        <dbReference type="SAM" id="MobiDB-lite"/>
    </source>
</evidence>
<dbReference type="GO" id="GO:0019888">
    <property type="term" value="F:protein phosphatase regulator activity"/>
    <property type="evidence" value="ECO:0007669"/>
    <property type="project" value="TreeGrafter"/>
</dbReference>
<keyword evidence="1" id="KW-0479">Metal-binding</keyword>
<dbReference type="InterPro" id="IPR048855">
    <property type="entry name" value="P2R3A_B_D_EF-hand"/>
</dbReference>
<dbReference type="FunCoup" id="A0A7J8B6V1">
    <property type="interactions" value="1098"/>
</dbReference>
<feature type="domain" description="EF-hand" evidence="5">
    <location>
        <begin position="384"/>
        <end position="419"/>
    </location>
</feature>
<dbReference type="InterPro" id="IPR041534">
    <property type="entry name" value="EF-hand_13"/>
</dbReference>
<evidence type="ECO:0000313" key="6">
    <source>
        <dbReference type="EMBL" id="KAF6394583.1"/>
    </source>
</evidence>
<dbReference type="GO" id="GO:0005509">
    <property type="term" value="F:calcium ion binding"/>
    <property type="evidence" value="ECO:0007669"/>
    <property type="project" value="InterPro"/>
</dbReference>
<feature type="region of interest" description="Disordered" evidence="4">
    <location>
        <begin position="44"/>
        <end position="125"/>
    </location>
</feature>
<dbReference type="Pfam" id="PF17958">
    <property type="entry name" value="EF-hand_13"/>
    <property type="match status" value="1"/>
</dbReference>
<proteinExistence type="predicted"/>
<dbReference type="Gene3D" id="1.10.238.230">
    <property type="match status" value="1"/>
</dbReference>
<evidence type="ECO:0000256" key="2">
    <source>
        <dbReference type="ARBA" id="ARBA00022837"/>
    </source>
</evidence>
<dbReference type="InterPro" id="IPR018247">
    <property type="entry name" value="EF_Hand_1_Ca_BS"/>
</dbReference>
<dbReference type="InterPro" id="IPR002048">
    <property type="entry name" value="EF_hand_dom"/>
</dbReference>
<dbReference type="FunFam" id="1.10.238.230:FF:000001">
    <property type="entry name" value="Serine/threonine-protein phosphatase 2A regulatory subunit B'' subunit beta"/>
    <property type="match status" value="1"/>
</dbReference>
<dbReference type="Proteomes" id="UP000550707">
    <property type="component" value="Unassembled WGS sequence"/>
</dbReference>
<keyword evidence="2" id="KW-0106">Calcium</keyword>
<dbReference type="GO" id="GO:0000159">
    <property type="term" value="C:protein phosphatase type 2A complex"/>
    <property type="evidence" value="ECO:0007669"/>
    <property type="project" value="TreeGrafter"/>
</dbReference>
<dbReference type="EMBL" id="JACASF010000042">
    <property type="protein sequence ID" value="KAF6394583.1"/>
    <property type="molecule type" value="Genomic_DNA"/>
</dbReference>
<dbReference type="Gene3D" id="1.10.238.10">
    <property type="entry name" value="EF-hand"/>
    <property type="match status" value="1"/>
</dbReference>
<accession>A0A7J8B6V1</accession>
<dbReference type="PROSITE" id="PS50222">
    <property type="entry name" value="EF_HAND_2"/>
    <property type="match status" value="1"/>
</dbReference>
<dbReference type="PROSITE" id="PS00018">
    <property type="entry name" value="EF_HAND_1"/>
    <property type="match status" value="1"/>
</dbReference>